<dbReference type="PANTHER" id="PTHR31751">
    <property type="entry name" value="SI:CH211-108C17.2-RELATED-RELATED"/>
    <property type="match status" value="1"/>
</dbReference>
<sequence length="103" mass="11995">MHADIEGNLPSEGLQWMEATSPSYEALKRVVLDRYMMRTLPYYVRFRHTGALENFNSHVLMYAPKRLAFTYPVYQARCYLAGIDYTSHADRELRKNQTTGAPM</sequence>
<evidence type="ECO:0000313" key="1">
    <source>
        <dbReference type="Proteomes" id="UP000695022"/>
    </source>
</evidence>
<dbReference type="GeneID" id="106817839"/>
<dbReference type="PANTHER" id="PTHR31751:SF7">
    <property type="entry name" value="THAP-TYPE DOMAIN-CONTAINING PROTEIN"/>
    <property type="match status" value="1"/>
</dbReference>
<keyword evidence="1" id="KW-1185">Reference proteome</keyword>
<protein>
    <submittedName>
        <fullName evidence="2">Uncharacterized protein LOC106817839</fullName>
    </submittedName>
</protein>
<dbReference type="RefSeq" id="XP_014678030.1">
    <property type="nucleotide sequence ID" value="XM_014822544.1"/>
</dbReference>
<accession>A0ABM1F0Q9</accession>
<gene>
    <name evidence="2" type="primary">LOC106817839</name>
</gene>
<dbReference type="Proteomes" id="UP000695022">
    <property type="component" value="Unplaced"/>
</dbReference>
<organism evidence="1 2">
    <name type="scientific">Priapulus caudatus</name>
    <name type="common">Priapulid worm</name>
    <dbReference type="NCBI Taxonomy" id="37621"/>
    <lineage>
        <taxon>Eukaryota</taxon>
        <taxon>Metazoa</taxon>
        <taxon>Ecdysozoa</taxon>
        <taxon>Scalidophora</taxon>
        <taxon>Priapulida</taxon>
        <taxon>Priapulimorpha</taxon>
        <taxon>Priapulimorphida</taxon>
        <taxon>Priapulidae</taxon>
        <taxon>Priapulus</taxon>
    </lineage>
</organism>
<proteinExistence type="predicted"/>
<name>A0ABM1F0Q9_PRICU</name>
<reference evidence="2" key="1">
    <citation type="submission" date="2025-08" db="UniProtKB">
        <authorList>
            <consortium name="RefSeq"/>
        </authorList>
    </citation>
    <scope>IDENTIFICATION</scope>
</reference>
<evidence type="ECO:0000313" key="2">
    <source>
        <dbReference type="RefSeq" id="XP_014678030.1"/>
    </source>
</evidence>